<proteinExistence type="predicted"/>
<organism evidence="3 5">
    <name type="scientific">Thomasclavelia spiroformis</name>
    <dbReference type="NCBI Taxonomy" id="29348"/>
    <lineage>
        <taxon>Bacteria</taxon>
        <taxon>Bacillati</taxon>
        <taxon>Bacillota</taxon>
        <taxon>Erysipelotrichia</taxon>
        <taxon>Erysipelotrichales</taxon>
        <taxon>Coprobacillaceae</taxon>
        <taxon>Thomasclavelia</taxon>
    </lineage>
</organism>
<dbReference type="EMBL" id="QSVF01000014">
    <property type="protein sequence ID" value="RGO09762.1"/>
    <property type="molecule type" value="Genomic_DNA"/>
</dbReference>
<protein>
    <submittedName>
        <fullName evidence="2">DUF3343 domain-containing protein</fullName>
    </submittedName>
</protein>
<name>A0A1Y4QH55_9FIRM</name>
<reference evidence="4 6" key="3">
    <citation type="submission" date="2018-08" db="EMBL/GenBank/DDBJ databases">
        <title>A genome reference for cultivated species of the human gut microbiota.</title>
        <authorList>
            <person name="Zou Y."/>
            <person name="Xue W."/>
            <person name="Luo G."/>
        </authorList>
    </citation>
    <scope>NUCLEOTIDE SEQUENCE [LARGE SCALE GENOMIC DNA]</scope>
    <source>
        <strain evidence="4 6">OM02-6</strain>
    </source>
</reference>
<reference evidence="5" key="1">
    <citation type="submission" date="2017-04" db="EMBL/GenBank/DDBJ databases">
        <title>Function of individual gut microbiota members based on whole genome sequencing of pure cultures obtained from chicken caecum.</title>
        <authorList>
            <person name="Medvecky M."/>
            <person name="Cejkova D."/>
            <person name="Polansky O."/>
            <person name="Karasova D."/>
            <person name="Kubasova T."/>
            <person name="Cizek A."/>
            <person name="Rychlik I."/>
        </authorList>
    </citation>
    <scope>NUCLEOTIDE SEQUENCE [LARGE SCALE GENOMIC DNA]</scope>
    <source>
        <strain evidence="5">An149</strain>
    </source>
</reference>
<evidence type="ECO:0000313" key="4">
    <source>
        <dbReference type="EMBL" id="RGO09762.1"/>
    </source>
</evidence>
<dbReference type="RefSeq" id="WP_087257078.1">
    <property type="nucleotide sequence ID" value="NZ_CAJFOD010000072.1"/>
</dbReference>
<dbReference type="Proteomes" id="UP000196258">
    <property type="component" value="Unassembled WGS sequence"/>
</dbReference>
<reference evidence="2" key="5">
    <citation type="submission" date="2021-09" db="EMBL/GenBank/DDBJ databases">
        <authorList>
            <person name="Gilroy R."/>
        </authorList>
    </citation>
    <scope>NUCLEOTIDE SEQUENCE</scope>
    <source>
        <strain evidence="2">CHK193-16274</strain>
    </source>
</reference>
<evidence type="ECO:0000313" key="3">
    <source>
        <dbReference type="EMBL" id="OUQ04594.1"/>
    </source>
</evidence>
<dbReference type="AlphaFoldDB" id="A0A1Y4QH55"/>
<dbReference type="Pfam" id="PF11823">
    <property type="entry name" value="Se_S_carrier"/>
    <property type="match status" value="1"/>
</dbReference>
<dbReference type="EMBL" id="NFLB01000010">
    <property type="protein sequence ID" value="OUQ04594.1"/>
    <property type="molecule type" value="Genomic_DNA"/>
</dbReference>
<dbReference type="Proteomes" id="UP000749320">
    <property type="component" value="Unassembled WGS sequence"/>
</dbReference>
<evidence type="ECO:0000259" key="1">
    <source>
        <dbReference type="Pfam" id="PF11823"/>
    </source>
</evidence>
<accession>A0A1Y4QH55</accession>
<reference evidence="2" key="4">
    <citation type="journal article" date="2021" name="PeerJ">
        <title>Extensive microbial diversity within the chicken gut microbiome revealed by metagenomics and culture.</title>
        <authorList>
            <person name="Gilroy R."/>
            <person name="Ravi A."/>
            <person name="Getino M."/>
            <person name="Pursley I."/>
            <person name="Horton D.L."/>
            <person name="Alikhan N.F."/>
            <person name="Baker D."/>
            <person name="Gharbi K."/>
            <person name="Hall N."/>
            <person name="Watson M."/>
            <person name="Adriaenssens E.M."/>
            <person name="Foster-Nyarko E."/>
            <person name="Jarju S."/>
            <person name="Secka A."/>
            <person name="Antonio M."/>
            <person name="Oren A."/>
            <person name="Chaudhuri R.R."/>
            <person name="La Ragione R."/>
            <person name="Hildebrand F."/>
            <person name="Pallen M.J."/>
        </authorList>
    </citation>
    <scope>NUCLEOTIDE SEQUENCE</scope>
    <source>
        <strain evidence="2">CHK193-16274</strain>
    </source>
</reference>
<sequence>MKTKQKWVLITFNTTTEAMRFEATCPIKGRLIPLPISLSSGCGLAWKSELSLKYELLDYLSKNKTTYNQIVELFL</sequence>
<dbReference type="Proteomes" id="UP000261087">
    <property type="component" value="Unassembled WGS sequence"/>
</dbReference>
<gene>
    <name evidence="3" type="ORF">B5E91_09385</name>
    <name evidence="4" type="ORF">DXB31_06885</name>
    <name evidence="2" type="ORF">K8V91_01540</name>
</gene>
<reference evidence="3" key="2">
    <citation type="journal article" date="2018" name="BMC Genomics">
        <title>Whole genome sequencing and function prediction of 133 gut anaerobes isolated from chicken caecum in pure cultures.</title>
        <authorList>
            <person name="Medvecky M."/>
            <person name="Cejkova D."/>
            <person name="Polansky O."/>
            <person name="Karasova D."/>
            <person name="Kubasova T."/>
            <person name="Cizek A."/>
            <person name="Rychlik I."/>
        </authorList>
    </citation>
    <scope>NUCLEOTIDE SEQUENCE</scope>
    <source>
        <strain evidence="3">An149</strain>
    </source>
</reference>
<evidence type="ECO:0000313" key="2">
    <source>
        <dbReference type="EMBL" id="HJF39581.1"/>
    </source>
</evidence>
<comment type="caution">
    <text evidence="3">The sequence shown here is derived from an EMBL/GenBank/DDBJ whole genome shotgun (WGS) entry which is preliminary data.</text>
</comment>
<feature type="domain" description="Putative Se/S carrier protein-like" evidence="1">
    <location>
        <begin position="9"/>
        <end position="72"/>
    </location>
</feature>
<dbReference type="InterPro" id="IPR021778">
    <property type="entry name" value="Se/S_carrier-like"/>
</dbReference>
<dbReference type="EMBL" id="DYWV01000052">
    <property type="protein sequence ID" value="HJF39581.1"/>
    <property type="molecule type" value="Genomic_DNA"/>
</dbReference>
<evidence type="ECO:0000313" key="5">
    <source>
        <dbReference type="Proteomes" id="UP000196258"/>
    </source>
</evidence>
<evidence type="ECO:0000313" key="6">
    <source>
        <dbReference type="Proteomes" id="UP000261087"/>
    </source>
</evidence>